<dbReference type="CDD" id="cd00761">
    <property type="entry name" value="Glyco_tranf_GTA_type"/>
    <property type="match status" value="1"/>
</dbReference>
<sequence>MLFAVVPAQNEENRIEIIINQLLNLPLGRVIIVLNGSSDRTFHKVKKIKSHRLELLIFRESLGIDIPRAVGAKYAFSRGAQGVLFVDGDLVGNISGKLKELLDNSLKKGLDLALTNCYPQRGTQSFMTRTINHYRQLLNEEAGIFNKIGISVPSHGPHLVSRRLLNTIPFKELAIPPVELALASREGLNIGIGAEIPHSLLGSRIKDHQHNRAIVHTIVGDCLEAISLLQKKPRSRFCYGIEYRGYHHQRRFDLLAGFRPSPRQGKNKKASPF</sequence>
<organism evidence="2 3">
    <name type="scientific">Candidatus Syntrophonatronum acetioxidans</name>
    <dbReference type="NCBI Taxonomy" id="1795816"/>
    <lineage>
        <taxon>Bacteria</taxon>
        <taxon>Bacillati</taxon>
        <taxon>Bacillota</taxon>
        <taxon>Clostridia</taxon>
        <taxon>Eubacteriales</taxon>
        <taxon>Syntrophomonadaceae</taxon>
        <taxon>Candidatus Syntrophonatronum</taxon>
    </lineage>
</organism>
<comment type="caution">
    <text evidence="2">The sequence shown here is derived from an EMBL/GenBank/DDBJ whole genome shotgun (WGS) entry which is preliminary data.</text>
</comment>
<dbReference type="Pfam" id="PF00535">
    <property type="entry name" value="Glycos_transf_2"/>
    <property type="match status" value="1"/>
</dbReference>
<evidence type="ECO:0000313" key="3">
    <source>
        <dbReference type="Proteomes" id="UP000285138"/>
    </source>
</evidence>
<name>A0A424YCE6_9FIRM</name>
<dbReference type="InterPro" id="IPR001173">
    <property type="entry name" value="Glyco_trans_2-like"/>
</dbReference>
<dbReference type="SUPFAM" id="SSF53448">
    <property type="entry name" value="Nucleotide-diphospho-sugar transferases"/>
    <property type="match status" value="1"/>
</dbReference>
<dbReference type="GO" id="GO:0016740">
    <property type="term" value="F:transferase activity"/>
    <property type="evidence" value="ECO:0007669"/>
    <property type="project" value="UniProtKB-KW"/>
</dbReference>
<accession>A0A424YCE6</accession>
<dbReference type="Proteomes" id="UP000285138">
    <property type="component" value="Unassembled WGS sequence"/>
</dbReference>
<keyword evidence="2" id="KW-0808">Transferase</keyword>
<feature type="domain" description="Glycosyltransferase 2-like" evidence="1">
    <location>
        <begin position="5"/>
        <end position="165"/>
    </location>
</feature>
<protein>
    <submittedName>
        <fullName evidence="2">Glycosyltransferase</fullName>
    </submittedName>
</protein>
<evidence type="ECO:0000313" key="2">
    <source>
        <dbReference type="EMBL" id="RQD74680.1"/>
    </source>
</evidence>
<evidence type="ECO:0000259" key="1">
    <source>
        <dbReference type="Pfam" id="PF00535"/>
    </source>
</evidence>
<dbReference type="EMBL" id="QZAA01000195">
    <property type="protein sequence ID" value="RQD74680.1"/>
    <property type="molecule type" value="Genomic_DNA"/>
</dbReference>
<dbReference type="InterPro" id="IPR029044">
    <property type="entry name" value="Nucleotide-diphossugar_trans"/>
</dbReference>
<dbReference type="Gene3D" id="3.90.550.10">
    <property type="entry name" value="Spore Coat Polysaccharide Biosynthesis Protein SpsA, Chain A"/>
    <property type="match status" value="1"/>
</dbReference>
<gene>
    <name evidence="2" type="ORF">D5R97_07470</name>
</gene>
<reference evidence="2 3" key="1">
    <citation type="submission" date="2018-08" db="EMBL/GenBank/DDBJ databases">
        <title>The metabolism and importance of syntrophic acetate oxidation coupled to methane or sulfide production in haloalkaline environments.</title>
        <authorList>
            <person name="Timmers P.H.A."/>
            <person name="Vavourakis C.D."/>
            <person name="Sorokin D.Y."/>
            <person name="Sinninghe Damste J.S."/>
            <person name="Muyzer G."/>
            <person name="Stams A.J.M."/>
            <person name="Plugge C.M."/>
        </authorList>
    </citation>
    <scope>NUCLEOTIDE SEQUENCE [LARGE SCALE GENOMIC DNA]</scope>
    <source>
        <strain evidence="2">MSAO_Bac1</strain>
    </source>
</reference>
<proteinExistence type="predicted"/>
<dbReference type="AlphaFoldDB" id="A0A424YCE6"/>